<dbReference type="InterPro" id="IPR050716">
    <property type="entry name" value="MAGUK"/>
</dbReference>
<evidence type="ECO:0000259" key="8">
    <source>
        <dbReference type="PROSITE" id="PS50106"/>
    </source>
</evidence>
<dbReference type="FunFam" id="3.30.63.10:FF:000002">
    <property type="entry name" value="Guanylate kinase 1"/>
    <property type="match status" value="1"/>
</dbReference>
<dbReference type="PROSITE" id="PS51022">
    <property type="entry name" value="L27"/>
    <property type="match status" value="1"/>
</dbReference>
<dbReference type="FunFam" id="2.30.42.10:FF:000088">
    <property type="entry name" value="MAGUK p55 subfamily member 5"/>
    <property type="match status" value="1"/>
</dbReference>
<dbReference type="SMART" id="SM00326">
    <property type="entry name" value="SH3"/>
    <property type="match status" value="1"/>
</dbReference>
<dbReference type="PROSITE" id="PS00856">
    <property type="entry name" value="GUANYLATE_KINASE_1"/>
    <property type="match status" value="1"/>
</dbReference>
<dbReference type="InterPro" id="IPR036034">
    <property type="entry name" value="PDZ_sf"/>
</dbReference>
<keyword evidence="3" id="KW-0677">Repeat</keyword>
<evidence type="ECO:0000256" key="5">
    <source>
        <dbReference type="SAM" id="MobiDB-lite"/>
    </source>
</evidence>
<evidence type="ECO:0000256" key="2">
    <source>
        <dbReference type="ARBA" id="ARBA00022443"/>
    </source>
</evidence>
<name>A0A2Z6DTK1_PARTP</name>
<organism evidence="10">
    <name type="scientific">Parasteatoda tepidariorum</name>
    <name type="common">Common house spider</name>
    <name type="synonym">Achaearanea tepidariorum</name>
    <dbReference type="NCBI Taxonomy" id="114398"/>
    <lineage>
        <taxon>Eukaryota</taxon>
        <taxon>Metazoa</taxon>
        <taxon>Ecdysozoa</taxon>
        <taxon>Arthropoda</taxon>
        <taxon>Chelicerata</taxon>
        <taxon>Arachnida</taxon>
        <taxon>Araneae</taxon>
        <taxon>Araneomorphae</taxon>
        <taxon>Entelegynae</taxon>
        <taxon>Araneoidea</taxon>
        <taxon>Theridiidae</taxon>
        <taxon>Parasteatoda</taxon>
    </lineage>
</organism>
<sequence>MSGSTQGAGYAILIVETSDRKFKLFGCPSDKCDVLEEADEIAEVNGRMLDNWILTDISDFLQRCIHSRTICLRIRPKKSQEKLGHVTVRDTFLISVGSGQTFEDQHLDMTQLSGGPSIQTQAIQQNQTQASLISNDSPKTKLLKSDPLSQGCEVTKIVDSQSPETSIVEDHASKDAMKNPKLQSNVAINNNNNNTMSSLVQQVPRHREMAVDVPDSFVAITKTAPRYPPPRKKPPNTPETSSLKKNGLYHFSSEIKPSVNHVRSMSSQDGNQDLPERRTPPTPRISELIRSTEDSNGTPLKNEVAEEEKLMDFGQLQRIRKYQEDIRKRKEEEERLAKEEEFLRSSLRGSQKLRALEKVKSGQENSGFHLEEGDIPPRERLVAANAEHLNRLYEPSELLEMLHNVESVLSKTGFSEGVIELEKLFHNAEFESLLNLHNKIQETSCFSCLPNPVSSDAQLISLEVMRALQEVPSKDAKELMHILGKHPFENLMFCHDKVALSQATPDISEEEELLSRLSQYTEESIKIVRIDKTTEPLGATVKNDGEAVIVGRIVKGGIAEKSGLLHEGDEILEVNGLELRGKSVNDVCDIMAAMTGTLTFLIVPNQYNTPKHQTRESVIHLKAHFDYEPDDDLYVPCRELGMSFQKGDVLHVISQEDPNWWQAYREGEEDQLLAGLIPSKSFQQQREVVKQAVVGDVREKKAKKAGKFLCAKRHHRRKKKKLYNLNYSDETDTDQILTYEEVRLYYPRAHQKRPLVLIGPQKVGRHELRQRLMEDTNRFAAAVPHTSRTKKDSEVNGVDYFFISWTQFEADILAGRFVEHGEYQKSYYGTSLDAIRSVIEAGKTCVLNLHPQSLKILKKSDLMPYVVFIAPPSLEKLRQNCLKMDNAVKDDELKDIIEKAREMEEFYGHYFDLVLINVDLEKTYSELLHEISVIEREPQWVPASWIKDDPS</sequence>
<feature type="domain" description="PDZ" evidence="8">
    <location>
        <begin position="527"/>
        <end position="606"/>
    </location>
</feature>
<dbReference type="CDD" id="cd00071">
    <property type="entry name" value="GMPK"/>
    <property type="match status" value="1"/>
</dbReference>
<evidence type="ECO:0000256" key="1">
    <source>
        <dbReference type="ARBA" id="ARBA00007014"/>
    </source>
</evidence>
<dbReference type="GO" id="GO:0005886">
    <property type="term" value="C:plasma membrane"/>
    <property type="evidence" value="ECO:0007669"/>
    <property type="project" value="UniProtKB-ARBA"/>
</dbReference>
<dbReference type="SMART" id="SM00072">
    <property type="entry name" value="GuKc"/>
    <property type="match status" value="1"/>
</dbReference>
<accession>A0A2Z6DTK1</accession>
<dbReference type="Pfam" id="PF00595">
    <property type="entry name" value="PDZ"/>
    <property type="match status" value="1"/>
</dbReference>
<dbReference type="InterPro" id="IPR020590">
    <property type="entry name" value="Guanylate_kinase_CS"/>
</dbReference>
<evidence type="ECO:0000256" key="4">
    <source>
        <dbReference type="PROSITE-ProRule" id="PRU00192"/>
    </source>
</evidence>
<dbReference type="AlphaFoldDB" id="A0A2Z6DTK1"/>
<dbReference type="CDD" id="cd06798">
    <property type="entry name" value="PDZ_MPP5-like"/>
    <property type="match status" value="1"/>
</dbReference>
<dbReference type="InterPro" id="IPR036892">
    <property type="entry name" value="L27_dom_sf"/>
</dbReference>
<gene>
    <name evidence="10" type="primary">stardust1</name>
</gene>
<evidence type="ECO:0000259" key="9">
    <source>
        <dbReference type="PROSITE" id="PS51022"/>
    </source>
</evidence>
<dbReference type="FunFam" id="3.40.50.300:FF:000469">
    <property type="entry name" value="MAGUK p55 subfamily member 5"/>
    <property type="match status" value="1"/>
</dbReference>
<feature type="compositionally biased region" description="Polar residues" evidence="5">
    <location>
        <begin position="261"/>
        <end position="271"/>
    </location>
</feature>
<dbReference type="InterPro" id="IPR001452">
    <property type="entry name" value="SH3_domain"/>
</dbReference>
<evidence type="ECO:0000259" key="6">
    <source>
        <dbReference type="PROSITE" id="PS50002"/>
    </source>
</evidence>
<dbReference type="CDD" id="cd12036">
    <property type="entry name" value="SH3_MPP5"/>
    <property type="match status" value="1"/>
</dbReference>
<protein>
    <submittedName>
        <fullName evidence="10">Stardust1 protein</fullName>
    </submittedName>
</protein>
<feature type="region of interest" description="Disordered" evidence="5">
    <location>
        <begin position="261"/>
        <end position="301"/>
    </location>
</feature>
<evidence type="ECO:0000256" key="3">
    <source>
        <dbReference type="ARBA" id="ARBA00022737"/>
    </source>
</evidence>
<dbReference type="Pfam" id="PF00625">
    <property type="entry name" value="Guanylate_kin"/>
    <property type="match status" value="1"/>
</dbReference>
<feature type="region of interest" description="Disordered" evidence="5">
    <location>
        <begin position="159"/>
        <end position="180"/>
    </location>
</feature>
<dbReference type="Gene3D" id="2.30.30.40">
    <property type="entry name" value="SH3 Domains"/>
    <property type="match status" value="1"/>
</dbReference>
<comment type="similarity">
    <text evidence="1">Belongs to the MAGUK family.</text>
</comment>
<proteinExistence type="evidence at transcript level"/>
<dbReference type="InterPro" id="IPR027417">
    <property type="entry name" value="P-loop_NTPase"/>
</dbReference>
<dbReference type="PROSITE" id="PS50052">
    <property type="entry name" value="GUANYLATE_KINASE_2"/>
    <property type="match status" value="1"/>
</dbReference>
<dbReference type="PANTHER" id="PTHR23122">
    <property type="entry name" value="MEMBRANE-ASSOCIATED GUANYLATE KINASE MAGUK"/>
    <property type="match status" value="1"/>
</dbReference>
<reference evidence="10" key="1">
    <citation type="submission" date="2018-04" db="EMBL/GenBank/DDBJ databases">
        <title>Early embryogenesis of the spider.</title>
        <authorList>
            <person name="Akiyama-Oda Y."/>
            <person name="Oda H."/>
        </authorList>
    </citation>
    <scope>NUCLEOTIDE SEQUENCE</scope>
</reference>
<dbReference type="PROSITE" id="PS50106">
    <property type="entry name" value="PDZ"/>
    <property type="match status" value="1"/>
</dbReference>
<keyword evidence="2 4" id="KW-0728">SH3 domain</keyword>
<evidence type="ECO:0000259" key="7">
    <source>
        <dbReference type="PROSITE" id="PS50052"/>
    </source>
</evidence>
<dbReference type="Gene3D" id="1.10.287.650">
    <property type="entry name" value="L27 domain"/>
    <property type="match status" value="1"/>
</dbReference>
<dbReference type="GO" id="GO:0005911">
    <property type="term" value="C:cell-cell junction"/>
    <property type="evidence" value="ECO:0007669"/>
    <property type="project" value="UniProtKB-ARBA"/>
</dbReference>
<dbReference type="InterPro" id="IPR035601">
    <property type="entry name" value="MPP5_SH3"/>
</dbReference>
<dbReference type="SUPFAM" id="SSF50156">
    <property type="entry name" value="PDZ domain-like"/>
    <property type="match status" value="2"/>
</dbReference>
<feature type="domain" description="SH3" evidence="6">
    <location>
        <begin position="616"/>
        <end position="687"/>
    </location>
</feature>
<dbReference type="InterPro" id="IPR008144">
    <property type="entry name" value="Guanylate_kin-like_dom"/>
</dbReference>
<dbReference type="SUPFAM" id="SSF101288">
    <property type="entry name" value="L27 domain"/>
    <property type="match status" value="1"/>
</dbReference>
<dbReference type="InterPro" id="IPR004172">
    <property type="entry name" value="L27_dom"/>
</dbReference>
<dbReference type="Gene3D" id="2.30.42.10">
    <property type="match status" value="1"/>
</dbReference>
<dbReference type="InterPro" id="IPR001478">
    <property type="entry name" value="PDZ"/>
</dbReference>
<dbReference type="OrthoDB" id="43580at2759"/>
<feature type="region of interest" description="Disordered" evidence="5">
    <location>
        <begin position="221"/>
        <end position="244"/>
    </location>
</feature>
<dbReference type="EMBL" id="LC379648">
    <property type="protein sequence ID" value="BBD75285.1"/>
    <property type="molecule type" value="mRNA"/>
</dbReference>
<evidence type="ECO:0000313" key="10">
    <source>
        <dbReference type="EMBL" id="BBD75285.1"/>
    </source>
</evidence>
<dbReference type="SMART" id="SM00228">
    <property type="entry name" value="PDZ"/>
    <property type="match status" value="2"/>
</dbReference>
<dbReference type="Gene3D" id="3.40.50.300">
    <property type="entry name" value="P-loop containing nucleotide triphosphate hydrolases"/>
    <property type="match status" value="1"/>
</dbReference>
<dbReference type="Pfam" id="PF07653">
    <property type="entry name" value="SH3_2"/>
    <property type="match status" value="1"/>
</dbReference>
<feature type="domain" description="L27" evidence="9">
    <location>
        <begin position="454"/>
        <end position="506"/>
    </location>
</feature>
<feature type="compositionally biased region" description="Basic and acidic residues" evidence="5">
    <location>
        <begin position="168"/>
        <end position="178"/>
    </location>
</feature>
<feature type="domain" description="Guanylate kinase-like" evidence="7">
    <location>
        <begin position="752"/>
        <end position="932"/>
    </location>
</feature>
<dbReference type="PROSITE" id="PS50002">
    <property type="entry name" value="SH3"/>
    <property type="match status" value="1"/>
</dbReference>
<dbReference type="SUPFAM" id="SSF52540">
    <property type="entry name" value="P-loop containing nucleoside triphosphate hydrolases"/>
    <property type="match status" value="1"/>
</dbReference>
<dbReference type="SUPFAM" id="SSF50044">
    <property type="entry name" value="SH3-domain"/>
    <property type="match status" value="1"/>
</dbReference>
<dbReference type="InterPro" id="IPR036028">
    <property type="entry name" value="SH3-like_dom_sf"/>
</dbReference>
<dbReference type="InterPro" id="IPR008145">
    <property type="entry name" value="GK/Ca_channel_bsu"/>
</dbReference>
<dbReference type="SMART" id="SM00569">
    <property type="entry name" value="L27"/>
    <property type="match status" value="2"/>
</dbReference>